<accession>A0A840YNE1</accession>
<comment type="caution">
    <text evidence="1">The sequence shown here is derived from an EMBL/GenBank/DDBJ whole genome shotgun (WGS) entry which is preliminary data.</text>
</comment>
<name>A0A840YNE1_9PROT</name>
<dbReference type="Proteomes" id="UP000580654">
    <property type="component" value="Unassembled WGS sequence"/>
</dbReference>
<evidence type="ECO:0000313" key="1">
    <source>
        <dbReference type="EMBL" id="MBB5696474.1"/>
    </source>
</evidence>
<keyword evidence="2" id="KW-1185">Reference proteome</keyword>
<organism evidence="1 2">
    <name type="scientific">Muricoccus pecuniae</name>
    <dbReference type="NCBI Taxonomy" id="693023"/>
    <lineage>
        <taxon>Bacteria</taxon>
        <taxon>Pseudomonadati</taxon>
        <taxon>Pseudomonadota</taxon>
        <taxon>Alphaproteobacteria</taxon>
        <taxon>Acetobacterales</taxon>
        <taxon>Roseomonadaceae</taxon>
        <taxon>Muricoccus</taxon>
    </lineage>
</organism>
<evidence type="ECO:0000313" key="2">
    <source>
        <dbReference type="Proteomes" id="UP000580654"/>
    </source>
</evidence>
<protein>
    <submittedName>
        <fullName evidence="1">Uncharacterized protein</fullName>
    </submittedName>
</protein>
<dbReference type="AlphaFoldDB" id="A0A840YNE1"/>
<proteinExistence type="predicted"/>
<gene>
    <name evidence="1" type="ORF">FHS87_004545</name>
</gene>
<dbReference type="RefSeq" id="WP_184521843.1">
    <property type="nucleotide sequence ID" value="NZ_JACIJD010000045.1"/>
</dbReference>
<reference evidence="1 2" key="1">
    <citation type="submission" date="2020-08" db="EMBL/GenBank/DDBJ databases">
        <title>Genomic Encyclopedia of Type Strains, Phase IV (KMG-IV): sequencing the most valuable type-strain genomes for metagenomic binning, comparative biology and taxonomic classification.</title>
        <authorList>
            <person name="Goeker M."/>
        </authorList>
    </citation>
    <scope>NUCLEOTIDE SEQUENCE [LARGE SCALE GENOMIC DNA]</scope>
    <source>
        <strain evidence="1 2">DSM 25622</strain>
    </source>
</reference>
<dbReference type="EMBL" id="JACIJD010000045">
    <property type="protein sequence ID" value="MBB5696474.1"/>
    <property type="molecule type" value="Genomic_DNA"/>
</dbReference>
<sequence length="154" mass="16505">MSLKNLTLSKAAPTAVPSDAKGRARAKVLAYLEQQAALLAATREGRTVDVRRPVYQTNEAGVRVKVMAPVHVRRGWFEDTAGTLHFMIRYGSKPLALDKAGHTSVAAGSLDGLPQVIEALSAAVRAGELDAQLTVAAQERRKAFKRRGTATKSV</sequence>